<sequence>MEKQDQKGMLKIPFFRLGAWKHPRYGTIHVTQDTLDQMKQNFANHSLGRPVFVRLGHEKDQAQTFGDTPAEAWVVNLVQEGAVLYAQAVATNEEIKEAVANKKFRFASAEYEPEYVNKETGQKCGAVLSAIALTNEPFLTRLPETVVLADRPNEFYLDYAEVQPVKEIQDGNELFKKLAEFFGNFLKLSEDPARQRPLVEGLTEEQKQQLTKVSQLESELTATRQQLSDQVLRARETEVDRKLTEMVAKGIPPAMCEKIRPVLLAEQTGAKVKLADGQEKSMGDMVLEALEALPQEHRVKLAQLGFQSSQKTGATAKDLYGDVVPELNKK</sequence>
<organism evidence="1 2">
    <name type="scientific">Desulforamulus ruminis (strain ATCC 23193 / DSM 2154 / NCIMB 8452 / DL)</name>
    <name type="common">Desulfotomaculum ruminis</name>
    <dbReference type="NCBI Taxonomy" id="696281"/>
    <lineage>
        <taxon>Bacteria</taxon>
        <taxon>Bacillati</taxon>
        <taxon>Bacillota</taxon>
        <taxon>Clostridia</taxon>
        <taxon>Eubacteriales</taxon>
        <taxon>Peptococcaceae</taxon>
        <taxon>Desulforamulus</taxon>
    </lineage>
</organism>
<accession>F6DTG2</accession>
<dbReference type="RefSeq" id="WP_013841788.1">
    <property type="nucleotide sequence ID" value="NC_015589.1"/>
</dbReference>
<dbReference type="AlphaFoldDB" id="F6DTG2"/>
<dbReference type="STRING" id="696281.Desru_1760"/>
<dbReference type="eggNOG" id="COG4388">
    <property type="taxonomic scope" value="Bacteria"/>
</dbReference>
<reference evidence="2" key="1">
    <citation type="submission" date="2011-05" db="EMBL/GenBank/DDBJ databases">
        <title>Complete sequence of Desulfotomaculum ruminis DSM 2154.</title>
        <authorList>
            <person name="Lucas S."/>
            <person name="Copeland A."/>
            <person name="Lapidus A."/>
            <person name="Cheng J.-F."/>
            <person name="Goodwin L."/>
            <person name="Pitluck S."/>
            <person name="Lu M."/>
            <person name="Detter J.C."/>
            <person name="Han C."/>
            <person name="Tapia R."/>
            <person name="Land M."/>
            <person name="Hauser L."/>
            <person name="Kyrpides N."/>
            <person name="Ivanova N."/>
            <person name="Mikhailova N."/>
            <person name="Pagani I."/>
            <person name="Stams A.J.M."/>
            <person name="Plugge C.M."/>
            <person name="Muyzer G."/>
            <person name="Kuever J."/>
            <person name="Parshina S.N."/>
            <person name="Ivanova A.E."/>
            <person name="Nazina T.N."/>
            <person name="Brambilla E."/>
            <person name="Spring S."/>
            <person name="Klenk H.-P."/>
            <person name="Woyke T."/>
        </authorList>
    </citation>
    <scope>NUCLEOTIDE SEQUENCE [LARGE SCALE GENOMIC DNA]</scope>
    <source>
        <strain evidence="2">ATCC 23193 / DSM 2154 / NCIB 8452 / DL</strain>
    </source>
</reference>
<gene>
    <name evidence="1" type="ordered locus">Desru_1760</name>
</gene>
<evidence type="ECO:0000313" key="2">
    <source>
        <dbReference type="Proteomes" id="UP000009234"/>
    </source>
</evidence>
<name>F6DTG2_DESRL</name>
<dbReference type="OrthoDB" id="1805720at2"/>
<dbReference type="EMBL" id="CP002780">
    <property type="protein sequence ID" value="AEG60024.1"/>
    <property type="molecule type" value="Genomic_DNA"/>
</dbReference>
<proteinExistence type="predicted"/>
<dbReference type="Proteomes" id="UP000009234">
    <property type="component" value="Chromosome"/>
</dbReference>
<protein>
    <recommendedName>
        <fullName evidence="3">Mu-like prophage I protein</fullName>
    </recommendedName>
</protein>
<evidence type="ECO:0008006" key="3">
    <source>
        <dbReference type="Google" id="ProtNLM"/>
    </source>
</evidence>
<reference evidence="1 2" key="2">
    <citation type="journal article" date="2012" name="Stand. Genomic Sci.">
        <title>Complete genome sequence of the sulfate-reducing firmicute Desulfotomaculum ruminis type strain (DL(T)).</title>
        <authorList>
            <person name="Spring S."/>
            <person name="Visser M."/>
            <person name="Lu M."/>
            <person name="Copeland A."/>
            <person name="Lapidus A."/>
            <person name="Lucas S."/>
            <person name="Cheng J.F."/>
            <person name="Han C."/>
            <person name="Tapia R."/>
            <person name="Goodwin L.A."/>
            <person name="Pitluck S."/>
            <person name="Ivanova N."/>
            <person name="Land M."/>
            <person name="Hauser L."/>
            <person name="Larimer F."/>
            <person name="Rohde M."/>
            <person name="Goker M."/>
            <person name="Detter J.C."/>
            <person name="Kyrpides N.C."/>
            <person name="Woyke T."/>
            <person name="Schaap P.J."/>
            <person name="Plugge C.M."/>
            <person name="Muyzer G."/>
            <person name="Kuever J."/>
            <person name="Pereira I.A."/>
            <person name="Parshina S.N."/>
            <person name="Bernier-Latmani R."/>
            <person name="Stams A.J."/>
            <person name="Klenk H.P."/>
        </authorList>
    </citation>
    <scope>NUCLEOTIDE SEQUENCE [LARGE SCALE GENOMIC DNA]</scope>
    <source>
        <strain evidence="2">ATCC 23193 / DSM 2154 / NCIB 8452 / DL</strain>
    </source>
</reference>
<evidence type="ECO:0000313" key="1">
    <source>
        <dbReference type="EMBL" id="AEG60024.1"/>
    </source>
</evidence>
<keyword evidence="2" id="KW-1185">Reference proteome</keyword>
<dbReference type="KEGG" id="dru:Desru_1760"/>
<dbReference type="HOGENOM" id="CLU_841272_0_0_9"/>